<name>A0A0B7BNI5_9EUPU</name>
<sequence length="85" mass="10160">MKNLNEDSKTSRLLNRTWRFLACHLMWIVDQSNQNCRSVKPELQLELIDLQCNTEWKQLFLNFSKVEFYKALPKSSFLNLKSHAQ</sequence>
<protein>
    <submittedName>
        <fullName evidence="1">Uncharacterized protein</fullName>
    </submittedName>
</protein>
<feature type="non-terminal residue" evidence="1">
    <location>
        <position position="85"/>
    </location>
</feature>
<dbReference type="EMBL" id="HACG01047628">
    <property type="protein sequence ID" value="CEK94493.1"/>
    <property type="molecule type" value="Transcribed_RNA"/>
</dbReference>
<accession>A0A0B7BNI5</accession>
<proteinExistence type="predicted"/>
<evidence type="ECO:0000313" key="1">
    <source>
        <dbReference type="EMBL" id="CEK94493.1"/>
    </source>
</evidence>
<gene>
    <name evidence="1" type="primary">ORF201086</name>
</gene>
<organism evidence="1">
    <name type="scientific">Arion vulgaris</name>
    <dbReference type="NCBI Taxonomy" id="1028688"/>
    <lineage>
        <taxon>Eukaryota</taxon>
        <taxon>Metazoa</taxon>
        <taxon>Spiralia</taxon>
        <taxon>Lophotrochozoa</taxon>
        <taxon>Mollusca</taxon>
        <taxon>Gastropoda</taxon>
        <taxon>Heterobranchia</taxon>
        <taxon>Euthyneura</taxon>
        <taxon>Panpulmonata</taxon>
        <taxon>Eupulmonata</taxon>
        <taxon>Stylommatophora</taxon>
        <taxon>Helicina</taxon>
        <taxon>Arionoidea</taxon>
        <taxon>Arionidae</taxon>
        <taxon>Arion</taxon>
    </lineage>
</organism>
<reference evidence="1" key="1">
    <citation type="submission" date="2014-12" db="EMBL/GenBank/DDBJ databases">
        <title>Insight into the proteome of Arion vulgaris.</title>
        <authorList>
            <person name="Aradska J."/>
            <person name="Bulat T."/>
            <person name="Smidak R."/>
            <person name="Sarate P."/>
            <person name="Gangsoo J."/>
            <person name="Sialana F."/>
            <person name="Bilban M."/>
            <person name="Lubec G."/>
        </authorList>
    </citation>
    <scope>NUCLEOTIDE SEQUENCE</scope>
    <source>
        <tissue evidence="1">Skin</tissue>
    </source>
</reference>
<dbReference type="AlphaFoldDB" id="A0A0B7BNI5"/>